<dbReference type="CDD" id="cd16438">
    <property type="entry name" value="beta_Kdo_transferase_KpsS_like"/>
    <property type="match status" value="1"/>
</dbReference>
<dbReference type="GO" id="GO:0000271">
    <property type="term" value="P:polysaccharide biosynthetic process"/>
    <property type="evidence" value="ECO:0007669"/>
    <property type="project" value="InterPro"/>
</dbReference>
<dbReference type="RefSeq" id="WP_003322037.1">
    <property type="nucleotide sequence ID" value="NZ_ALPT02000043.1"/>
</dbReference>
<dbReference type="Gene3D" id="3.40.50.12580">
    <property type="match status" value="2"/>
</dbReference>
<dbReference type="Proteomes" id="UP000297014">
    <property type="component" value="Unassembled WGS sequence"/>
</dbReference>
<dbReference type="SUPFAM" id="SSF53756">
    <property type="entry name" value="UDP-Glycosyltransferase/glycogen phosphorylase"/>
    <property type="match status" value="1"/>
</dbReference>
<proteinExistence type="predicted"/>
<accession>A0A4S4JTX5</accession>
<evidence type="ECO:0000313" key="2">
    <source>
        <dbReference type="Proteomes" id="UP000297014"/>
    </source>
</evidence>
<gene>
    <name evidence="1" type="ORF">AJ85_02185</name>
</gene>
<dbReference type="OrthoDB" id="9794206at2"/>
<dbReference type="AlphaFoldDB" id="A0A4S4JTX5"/>
<evidence type="ECO:0000313" key="1">
    <source>
        <dbReference type="EMBL" id="THG88605.1"/>
    </source>
</evidence>
<dbReference type="InterPro" id="IPR043148">
    <property type="entry name" value="TagF_C"/>
</dbReference>
<dbReference type="Pfam" id="PF05159">
    <property type="entry name" value="Capsule_synth"/>
    <property type="match status" value="2"/>
</dbReference>
<dbReference type="GO" id="GO:0015774">
    <property type="term" value="P:polysaccharide transport"/>
    <property type="evidence" value="ECO:0007669"/>
    <property type="project" value="InterPro"/>
</dbReference>
<comment type="caution">
    <text evidence="1">The sequence shown here is derived from an EMBL/GenBank/DDBJ whole genome shotgun (WGS) entry which is preliminary data.</text>
</comment>
<dbReference type="InterPro" id="IPR007833">
    <property type="entry name" value="Capsule_polysaccharide_synth"/>
</dbReference>
<dbReference type="EMBL" id="JALP01000362">
    <property type="protein sequence ID" value="THG88605.1"/>
    <property type="molecule type" value="Genomic_DNA"/>
</dbReference>
<organism evidence="1 2">
    <name type="scientific">Alkalihalobacillus alcalophilus ATCC 27647 = CGMCC 1.3604</name>
    <dbReference type="NCBI Taxonomy" id="1218173"/>
    <lineage>
        <taxon>Bacteria</taxon>
        <taxon>Bacillati</taxon>
        <taxon>Bacillota</taxon>
        <taxon>Bacilli</taxon>
        <taxon>Bacillales</taxon>
        <taxon>Bacillaceae</taxon>
        <taxon>Alkalihalobacillus</taxon>
    </lineage>
</organism>
<evidence type="ECO:0008006" key="3">
    <source>
        <dbReference type="Google" id="ProtNLM"/>
    </source>
</evidence>
<protein>
    <recommendedName>
        <fullName evidence="3">Capsule polysaccharide biosynthesis protein</fullName>
    </recommendedName>
</protein>
<reference evidence="1 2" key="1">
    <citation type="submission" date="2014-01" db="EMBL/GenBank/DDBJ databases">
        <title>Draft genome sequencing of Bacillus alcalophilus CGMCC 1.3604.</title>
        <authorList>
            <person name="Yang J."/>
            <person name="Diao L."/>
            <person name="Yang S."/>
        </authorList>
    </citation>
    <scope>NUCLEOTIDE SEQUENCE [LARGE SCALE GENOMIC DNA]</scope>
    <source>
        <strain evidence="1 2">CGMCC 1.3604</strain>
    </source>
</reference>
<name>A0A4S4JTX5_ALKAL</name>
<sequence length="984" mass="115972">MNVFFYGLSFMSIKNKYVGQPIFLKKIVDEFRRNHNDCFYLYRENITDLNIFDELKIEALQLPLKSHVETPFTEYKRFSKDEIEEIVEFDDRKTRRIHQVDKSHIYKHNVLRILENLKIYDEQYGIDMFIVWGAGYIPKTISYYAKKHQKKLIVMENGYFRPYTLMIDANGVNAENSVPRERAFYEQYPIEQDKYIKYLNRPYFAKVDDELSLLYKEGTVIQENDITTSEAKLNLEMSDYVFVPFQLETDSQIISHSAYIKEMKELVLYVLTAVLQYNQIHKKNIKIVFKAHPFFKNDGAALQLGAIKKICETYKEHCYFVSNGNTTDFIRDSKMVITINSTVGIEALKQYKNVITLGDAFYNIEGIVKHVTPTELIKDFERLIERKVHKELIMKFLYYLRFDYFAEIFYPDACQESVKQLVGKMLQINGMDIAIEEPQEINRSDHLDVHVKEIRFTKIGNMLLKFTYSKNDLNTPFNVYLRNEKLAIFHKLKPKDMTIHDEVELEYTVTTKQIFYQHPKFDQGVWEFVLVKDGENEATVLQWQQERVDLKKLTINGVLYNITVHHSFMTVEKNESRKEIAKSSIKDELEWQQFKGDYLLLEQPQVEPFSNYKLNVLYMPWIDRSTNGLIDIIEKRTDLNFIPFRFFIDVNEHKERTKVIAYTRENKNRIKAEMKNYLRTHFIDVDAVVVTLDWIAPIHLFIEVCKELELKTILIPHESVFAKREMYYVDYITGINRPVTDYVLAWGDLQKDIFSSRGYEREKIINIGSPKFDVYKDYQPFVAKQEYFEQIGFSVNKKTILFVMQPLDSQYNEKEARQAQHQMIDDLMKIINQNQFQLILRLPPALGEKLLDEPLLAKLAKCPDVYLEGYKDLPLEPMDAISHSDIVVSINSTMLFESALLNTPSLSIKYVEFESFWEKAGIPVAEHFEQLKNTLTHLIETKKHSLSKEGWEWAAKQLSDGGFEFDASVKVERVMDELLCGIVK</sequence>